<proteinExistence type="predicted"/>
<gene>
    <name evidence="2" type="ORF">THAOC_21918</name>
</gene>
<sequence>MLGFGPDREEKDRDDPEHRQGLEGQLAVGHEADHLKHPPPRPVTPGLGPIAEVEVARHPYRDIVHPHAEKQSKELDQRPGGRDGREHHVRADPAPAAPAQHPSGLRDGRDEEEPGERPDERRGHLNPAKIVAPGPRELDRGGAATARARAAHFVLAGMSTYDRVTYQRGADDHWLIGGNARAEQRADVRTELTSARLEVFSKLKPDGNEIDLYFTEPVDLEGSMASFIADKQININRVTPAARTEAFTIDRSNTAYLSASIDPPLEGRSEPLLIAGYLDYGEFGFGEGPKRHLTYTFNAQRSSTNPSQDWEGFFGALDNDAGYFDEGANIISPFSIFFRNFGPSYEIAVRGSMPGHSVDVCVYDSKSKIFCSKGNEVKESISIIGLPNKEVMQPCDTYWAVANTTKDGDDGLEWSMWSTTSFVFNGPCPNFQEESLSHDDANVVGRSLTVGVSLFWGGYDFALGAQCRPAETRSAFPSP</sequence>
<dbReference type="Proteomes" id="UP000266841">
    <property type="component" value="Unassembled WGS sequence"/>
</dbReference>
<feature type="compositionally biased region" description="Basic and acidic residues" evidence="1">
    <location>
        <begin position="1"/>
        <end position="21"/>
    </location>
</feature>
<reference evidence="2 3" key="1">
    <citation type="journal article" date="2012" name="Genome Biol.">
        <title>Genome and low-iron response of an oceanic diatom adapted to chronic iron limitation.</title>
        <authorList>
            <person name="Lommer M."/>
            <person name="Specht M."/>
            <person name="Roy A.S."/>
            <person name="Kraemer L."/>
            <person name="Andreson R."/>
            <person name="Gutowska M.A."/>
            <person name="Wolf J."/>
            <person name="Bergner S.V."/>
            <person name="Schilhabel M.B."/>
            <person name="Klostermeier U.C."/>
            <person name="Beiko R.G."/>
            <person name="Rosenstiel P."/>
            <person name="Hippler M."/>
            <person name="Laroche J."/>
        </authorList>
    </citation>
    <scope>NUCLEOTIDE SEQUENCE [LARGE SCALE GENOMIC DNA]</scope>
    <source>
        <strain evidence="2 3">CCMP1005</strain>
    </source>
</reference>
<dbReference type="EMBL" id="AGNL01026501">
    <property type="protein sequence ID" value="EJK57991.1"/>
    <property type="molecule type" value="Genomic_DNA"/>
</dbReference>
<dbReference type="AlphaFoldDB" id="K0SAJ0"/>
<comment type="caution">
    <text evidence="2">The sequence shown here is derived from an EMBL/GenBank/DDBJ whole genome shotgun (WGS) entry which is preliminary data.</text>
</comment>
<evidence type="ECO:0000313" key="3">
    <source>
        <dbReference type="Proteomes" id="UP000266841"/>
    </source>
</evidence>
<feature type="compositionally biased region" description="Basic and acidic residues" evidence="1">
    <location>
        <begin position="54"/>
        <end position="91"/>
    </location>
</feature>
<protein>
    <submittedName>
        <fullName evidence="2">Uncharacterized protein</fullName>
    </submittedName>
</protein>
<feature type="compositionally biased region" description="Basic and acidic residues" evidence="1">
    <location>
        <begin position="104"/>
        <end position="123"/>
    </location>
</feature>
<accession>K0SAJ0</accession>
<feature type="region of interest" description="Disordered" evidence="1">
    <location>
        <begin position="1"/>
        <end position="140"/>
    </location>
</feature>
<evidence type="ECO:0000256" key="1">
    <source>
        <dbReference type="SAM" id="MobiDB-lite"/>
    </source>
</evidence>
<name>K0SAJ0_THAOC</name>
<keyword evidence="3" id="KW-1185">Reference proteome</keyword>
<evidence type="ECO:0000313" key="2">
    <source>
        <dbReference type="EMBL" id="EJK57991.1"/>
    </source>
</evidence>
<organism evidence="2 3">
    <name type="scientific">Thalassiosira oceanica</name>
    <name type="common">Marine diatom</name>
    <dbReference type="NCBI Taxonomy" id="159749"/>
    <lineage>
        <taxon>Eukaryota</taxon>
        <taxon>Sar</taxon>
        <taxon>Stramenopiles</taxon>
        <taxon>Ochrophyta</taxon>
        <taxon>Bacillariophyta</taxon>
        <taxon>Coscinodiscophyceae</taxon>
        <taxon>Thalassiosirophycidae</taxon>
        <taxon>Thalassiosirales</taxon>
        <taxon>Thalassiosiraceae</taxon>
        <taxon>Thalassiosira</taxon>
    </lineage>
</organism>